<protein>
    <submittedName>
        <fullName evidence="2">Uncharacterized protein</fullName>
    </submittedName>
</protein>
<dbReference type="Proteomes" id="UP000824160">
    <property type="component" value="Unassembled WGS sequence"/>
</dbReference>
<comment type="caution">
    <text evidence="2">The sequence shown here is derived from an EMBL/GenBank/DDBJ whole genome shotgun (WGS) entry which is preliminary data.</text>
</comment>
<evidence type="ECO:0000313" key="2">
    <source>
        <dbReference type="EMBL" id="HIT94231.1"/>
    </source>
</evidence>
<dbReference type="EMBL" id="DVLW01000095">
    <property type="protein sequence ID" value="HIT94231.1"/>
    <property type="molecule type" value="Genomic_DNA"/>
</dbReference>
<accession>A0A9D1H6Q8</accession>
<evidence type="ECO:0000313" key="3">
    <source>
        <dbReference type="Proteomes" id="UP000824160"/>
    </source>
</evidence>
<evidence type="ECO:0000256" key="1">
    <source>
        <dbReference type="SAM" id="Phobius"/>
    </source>
</evidence>
<sequence length="112" mass="13200">MRQIFHSGMNERNRNRLKIIFSVVKEFVLYTILVFALWCMTQHIPSPKHTVDLLAFLTGFWLTWRFKSFLTPILHGSFAVYLILGAAWYIDFLFICLSMGYSVSEYVAFILH</sequence>
<keyword evidence="1" id="KW-0812">Transmembrane</keyword>
<feature type="transmembrane region" description="Helical" evidence="1">
    <location>
        <begin position="78"/>
        <end position="101"/>
    </location>
</feature>
<dbReference type="AlphaFoldDB" id="A0A9D1H6Q8"/>
<reference evidence="2" key="1">
    <citation type="submission" date="2020-10" db="EMBL/GenBank/DDBJ databases">
        <authorList>
            <person name="Gilroy R."/>
        </authorList>
    </citation>
    <scope>NUCLEOTIDE SEQUENCE</scope>
    <source>
        <strain evidence="2">ChiBcec7-5410</strain>
    </source>
</reference>
<gene>
    <name evidence="2" type="ORF">IAC43_03525</name>
</gene>
<reference evidence="2" key="2">
    <citation type="journal article" date="2021" name="PeerJ">
        <title>Extensive microbial diversity within the chicken gut microbiome revealed by metagenomics and culture.</title>
        <authorList>
            <person name="Gilroy R."/>
            <person name="Ravi A."/>
            <person name="Getino M."/>
            <person name="Pursley I."/>
            <person name="Horton D.L."/>
            <person name="Alikhan N.F."/>
            <person name="Baker D."/>
            <person name="Gharbi K."/>
            <person name="Hall N."/>
            <person name="Watson M."/>
            <person name="Adriaenssens E.M."/>
            <person name="Foster-Nyarko E."/>
            <person name="Jarju S."/>
            <person name="Secka A."/>
            <person name="Antonio M."/>
            <person name="Oren A."/>
            <person name="Chaudhuri R.R."/>
            <person name="La Ragione R."/>
            <person name="Hildebrand F."/>
            <person name="Pallen M.J."/>
        </authorList>
    </citation>
    <scope>NUCLEOTIDE SEQUENCE</scope>
    <source>
        <strain evidence="2">ChiBcec7-5410</strain>
    </source>
</reference>
<name>A0A9D1H6Q8_9FIRM</name>
<proteinExistence type="predicted"/>
<keyword evidence="1" id="KW-1133">Transmembrane helix</keyword>
<feature type="transmembrane region" description="Helical" evidence="1">
    <location>
        <begin position="20"/>
        <end position="38"/>
    </location>
</feature>
<keyword evidence="1" id="KW-0472">Membrane</keyword>
<organism evidence="2 3">
    <name type="scientific">Candidatus Faecivivens stercoripullorum</name>
    <dbReference type="NCBI Taxonomy" id="2840805"/>
    <lineage>
        <taxon>Bacteria</taxon>
        <taxon>Bacillati</taxon>
        <taxon>Bacillota</taxon>
        <taxon>Clostridia</taxon>
        <taxon>Eubacteriales</taxon>
        <taxon>Oscillospiraceae</taxon>
        <taxon>Oscillospiraceae incertae sedis</taxon>
        <taxon>Candidatus Faecivivens</taxon>
    </lineage>
</organism>